<evidence type="ECO:0000256" key="1">
    <source>
        <dbReference type="SAM" id="SignalP"/>
    </source>
</evidence>
<dbReference type="EMBL" id="PJNI01000009">
    <property type="protein sequence ID" value="PKR80519.1"/>
    <property type="molecule type" value="Genomic_DNA"/>
</dbReference>
<dbReference type="SUPFAM" id="SSF160574">
    <property type="entry name" value="BT0923-like"/>
    <property type="match status" value="1"/>
</dbReference>
<feature type="domain" description="Putative beta-lactamase-inhibitor-like PepSY-like" evidence="2">
    <location>
        <begin position="119"/>
        <end position="176"/>
    </location>
</feature>
<accession>A0A2I0R1S9</accession>
<evidence type="ECO:0000313" key="4">
    <source>
        <dbReference type="Proteomes" id="UP000236654"/>
    </source>
</evidence>
<dbReference type="AlphaFoldDB" id="A0A2I0R1S9"/>
<feature type="domain" description="Putative beta-lactamase-inhibitor-like PepSY-like" evidence="2">
    <location>
        <begin position="59"/>
        <end position="117"/>
    </location>
</feature>
<evidence type="ECO:0000313" key="3">
    <source>
        <dbReference type="EMBL" id="PKR80519.1"/>
    </source>
</evidence>
<protein>
    <recommendedName>
        <fullName evidence="2">Putative beta-lactamase-inhibitor-like PepSY-like domain-containing protein</fullName>
    </recommendedName>
</protein>
<keyword evidence="1" id="KW-0732">Signal</keyword>
<dbReference type="InterPro" id="IPR021533">
    <property type="entry name" value="PepSY-like"/>
</dbReference>
<proteinExistence type="predicted"/>
<dbReference type="RefSeq" id="WP_101334689.1">
    <property type="nucleotide sequence ID" value="NZ_PJNI01000009.1"/>
</dbReference>
<sequence length="180" mass="20674">MKNQMQKIATVALSASFLMGGLSNAQETRISTKEKVIMKQSIADADVLAKQNNRVLDNEEKITAKDLPKQIQKVIKKHFPNQKVVEAEREKRLTDYEYEVKLDNNVELSFDAKHKLVEVESDTQLPNSIVPNKILTFVSENYSDNFITDWKLDGMKQEVELNNGVELEFNKKGDFLRIDK</sequence>
<reference evidence="3 4" key="1">
    <citation type="submission" date="2017-12" db="EMBL/GenBank/DDBJ databases">
        <title>The draft genome sequence of Brumimicrobium saltpan LHR20.</title>
        <authorList>
            <person name="Do Z.-J."/>
            <person name="Luo H.-R."/>
        </authorList>
    </citation>
    <scope>NUCLEOTIDE SEQUENCE [LARGE SCALE GENOMIC DNA]</scope>
    <source>
        <strain evidence="3 4">LHR20</strain>
    </source>
</reference>
<gene>
    <name evidence="3" type="ORF">CW751_09085</name>
</gene>
<dbReference type="Gene3D" id="3.40.1420.30">
    <property type="match status" value="1"/>
</dbReference>
<dbReference type="Pfam" id="PF11396">
    <property type="entry name" value="PepSY_like"/>
    <property type="match status" value="2"/>
</dbReference>
<keyword evidence="4" id="KW-1185">Reference proteome</keyword>
<name>A0A2I0R1S9_9FLAO</name>
<feature type="signal peptide" evidence="1">
    <location>
        <begin position="1"/>
        <end position="25"/>
    </location>
</feature>
<feature type="chain" id="PRO_5014161241" description="Putative beta-lactamase-inhibitor-like PepSY-like domain-containing protein" evidence="1">
    <location>
        <begin position="26"/>
        <end position="180"/>
    </location>
</feature>
<comment type="caution">
    <text evidence="3">The sequence shown here is derived from an EMBL/GenBank/DDBJ whole genome shotgun (WGS) entry which is preliminary data.</text>
</comment>
<evidence type="ECO:0000259" key="2">
    <source>
        <dbReference type="Pfam" id="PF11396"/>
    </source>
</evidence>
<organism evidence="3 4">
    <name type="scientific">Brumimicrobium salinarum</name>
    <dbReference type="NCBI Taxonomy" id="2058658"/>
    <lineage>
        <taxon>Bacteria</taxon>
        <taxon>Pseudomonadati</taxon>
        <taxon>Bacteroidota</taxon>
        <taxon>Flavobacteriia</taxon>
        <taxon>Flavobacteriales</taxon>
        <taxon>Crocinitomicaceae</taxon>
        <taxon>Brumimicrobium</taxon>
    </lineage>
</organism>
<dbReference type="OrthoDB" id="710080at2"/>
<dbReference type="Proteomes" id="UP000236654">
    <property type="component" value="Unassembled WGS sequence"/>
</dbReference>